<dbReference type="GO" id="GO:0005840">
    <property type="term" value="C:ribosome"/>
    <property type="evidence" value="ECO:0007669"/>
    <property type="project" value="UniProtKB-KW"/>
</dbReference>
<protein>
    <recommendedName>
        <fullName evidence="3">Large ribosomal subunit protein bL25 L25 domain-containing protein</fullName>
    </recommendedName>
</protein>
<dbReference type="EMBL" id="JAMRYU010000021">
    <property type="protein sequence ID" value="MDC4241911.1"/>
    <property type="molecule type" value="Genomic_DNA"/>
</dbReference>
<evidence type="ECO:0000256" key="1">
    <source>
        <dbReference type="ARBA" id="ARBA00022980"/>
    </source>
</evidence>
<keyword evidence="1" id="KW-0689">Ribosomal protein</keyword>
<dbReference type="Pfam" id="PF01386">
    <property type="entry name" value="Ribosomal_L25p"/>
    <property type="match status" value="1"/>
</dbReference>
<dbReference type="InterPro" id="IPR011035">
    <property type="entry name" value="Ribosomal_bL25/Gln-tRNA_synth"/>
</dbReference>
<keyword evidence="5" id="KW-1185">Reference proteome</keyword>
<organism evidence="4 5">
    <name type="scientific">Clostridium tertium</name>
    <dbReference type="NCBI Taxonomy" id="1559"/>
    <lineage>
        <taxon>Bacteria</taxon>
        <taxon>Bacillati</taxon>
        <taxon>Bacillota</taxon>
        <taxon>Clostridia</taxon>
        <taxon>Eubacteriales</taxon>
        <taxon>Clostridiaceae</taxon>
        <taxon>Clostridium</taxon>
    </lineage>
</organism>
<proteinExistence type="predicted"/>
<dbReference type="GO" id="GO:0003735">
    <property type="term" value="F:structural constituent of ribosome"/>
    <property type="evidence" value="ECO:0007669"/>
    <property type="project" value="InterPro"/>
</dbReference>
<evidence type="ECO:0000256" key="2">
    <source>
        <dbReference type="ARBA" id="ARBA00023274"/>
    </source>
</evidence>
<dbReference type="AlphaFoldDB" id="A0A9X4B3P4"/>
<dbReference type="InterPro" id="IPR020056">
    <property type="entry name" value="Rbsml_bL25/Gln-tRNA_synth_N"/>
</dbReference>
<sequence length="89" mass="10051">MLEAKLRDLKKKGKVLRNSGLVTGTIKRKNGETSLISMVSHKLETYILRNGLNATMKVNLEGNVIDTKIRRAQKDIVLHNIINIDLIEI</sequence>
<feature type="domain" description="Large ribosomal subunit protein bL25 L25" evidence="3">
    <location>
        <begin position="2"/>
        <end position="86"/>
    </location>
</feature>
<dbReference type="Proteomes" id="UP001141183">
    <property type="component" value="Unassembled WGS sequence"/>
</dbReference>
<gene>
    <name evidence="4" type="ORF">NE398_17395</name>
</gene>
<dbReference type="Gene3D" id="2.40.240.10">
    <property type="entry name" value="Ribosomal Protein L25, Chain P"/>
    <property type="match status" value="1"/>
</dbReference>
<dbReference type="GeneID" id="93041958"/>
<evidence type="ECO:0000313" key="5">
    <source>
        <dbReference type="Proteomes" id="UP001141183"/>
    </source>
</evidence>
<evidence type="ECO:0000259" key="3">
    <source>
        <dbReference type="Pfam" id="PF01386"/>
    </source>
</evidence>
<dbReference type="GO" id="GO:0006412">
    <property type="term" value="P:translation"/>
    <property type="evidence" value="ECO:0007669"/>
    <property type="project" value="InterPro"/>
</dbReference>
<keyword evidence="2" id="KW-0687">Ribonucleoprotein</keyword>
<dbReference type="GO" id="GO:1990904">
    <property type="term" value="C:ribonucleoprotein complex"/>
    <property type="evidence" value="ECO:0007669"/>
    <property type="project" value="UniProtKB-KW"/>
</dbReference>
<reference evidence="4" key="1">
    <citation type="submission" date="2022-05" db="EMBL/GenBank/DDBJ databases">
        <title>Draft genome sequence of Clostridium tertium strain CP3 isolated from Peru.</title>
        <authorList>
            <person name="Hurtado R."/>
            <person name="Lima L."/>
            <person name="Sousa T."/>
            <person name="Jaiswal A.K."/>
            <person name="Tiwari S."/>
            <person name="Maturrano L."/>
            <person name="Brenig B."/>
            <person name="Azevedo V."/>
        </authorList>
    </citation>
    <scope>NUCLEOTIDE SEQUENCE</scope>
    <source>
        <strain evidence="4">CP3</strain>
    </source>
</reference>
<accession>A0A9X4B3P4</accession>
<dbReference type="InterPro" id="IPR029751">
    <property type="entry name" value="Ribosomal_L25_dom"/>
</dbReference>
<evidence type="ECO:0000313" key="4">
    <source>
        <dbReference type="EMBL" id="MDC4241911.1"/>
    </source>
</evidence>
<dbReference type="RefSeq" id="WP_008677297.1">
    <property type="nucleotide sequence ID" value="NZ_BAAACM010000001.1"/>
</dbReference>
<dbReference type="SUPFAM" id="SSF50715">
    <property type="entry name" value="Ribosomal protein L25-like"/>
    <property type="match status" value="1"/>
</dbReference>
<comment type="caution">
    <text evidence="4">The sequence shown here is derived from an EMBL/GenBank/DDBJ whole genome shotgun (WGS) entry which is preliminary data.</text>
</comment>
<name>A0A9X4B3P4_9CLOT</name>